<dbReference type="InterPro" id="IPR011951">
    <property type="entry name" value="HAD-SF_hydro_IA_YjjG/PynA"/>
</dbReference>
<protein>
    <submittedName>
        <fullName evidence="1">Noncanonical pyrimidine nucleotidase, YjjG family</fullName>
    </submittedName>
</protein>
<dbReference type="SUPFAM" id="SSF56784">
    <property type="entry name" value="HAD-like"/>
    <property type="match status" value="1"/>
</dbReference>
<accession>A0A9D1KVE8</accession>
<dbReference type="PANTHER" id="PTHR47478:SF1">
    <property type="entry name" value="PYRIMIDINE 5'-NUCLEOTIDASE YJJG"/>
    <property type="match status" value="1"/>
</dbReference>
<dbReference type="InterPro" id="IPR006439">
    <property type="entry name" value="HAD-SF_hydro_IA"/>
</dbReference>
<dbReference type="InterPro" id="IPR023214">
    <property type="entry name" value="HAD_sf"/>
</dbReference>
<reference evidence="1" key="2">
    <citation type="journal article" date="2021" name="PeerJ">
        <title>Extensive microbial diversity within the chicken gut microbiome revealed by metagenomics and culture.</title>
        <authorList>
            <person name="Gilroy R."/>
            <person name="Ravi A."/>
            <person name="Getino M."/>
            <person name="Pursley I."/>
            <person name="Horton D.L."/>
            <person name="Alikhan N.F."/>
            <person name="Baker D."/>
            <person name="Gharbi K."/>
            <person name="Hall N."/>
            <person name="Watson M."/>
            <person name="Adriaenssens E.M."/>
            <person name="Foster-Nyarko E."/>
            <person name="Jarju S."/>
            <person name="Secka A."/>
            <person name="Antonio M."/>
            <person name="Oren A."/>
            <person name="Chaudhuri R.R."/>
            <person name="La Ragione R."/>
            <person name="Hildebrand F."/>
            <person name="Pallen M.J."/>
        </authorList>
    </citation>
    <scope>NUCLEOTIDE SEQUENCE</scope>
    <source>
        <strain evidence="1">CHK187-14744</strain>
    </source>
</reference>
<sequence length="229" mass="25950">MINTVLWDIDGTLLNFKKSEEVALTGCFRSFSVELTKEQTALYSSINDKCWKLLEQGKATREEILVRRFVEFLAAIGYDQIDPERVRDVYEKRLGDVYFFEPGSPDVCRRLFGKVRQYIVTNGTEHVQRKKLKNSGLGQYMDGVFISQAIEATKPEKAFFDKCAAAIPGYKPENTIIIGDSLSSDMEGGNRAGIRCCWYNPFGQSLPGNIRIDHDIRSLDEVDDIVLKG</sequence>
<dbReference type="InterPro" id="IPR023198">
    <property type="entry name" value="PGP-like_dom2"/>
</dbReference>
<dbReference type="AlphaFoldDB" id="A0A9D1KVE8"/>
<dbReference type="Gene3D" id="1.10.150.240">
    <property type="entry name" value="Putative phosphatase, domain 2"/>
    <property type="match status" value="1"/>
</dbReference>
<dbReference type="InterPro" id="IPR036412">
    <property type="entry name" value="HAD-like_sf"/>
</dbReference>
<dbReference type="Pfam" id="PF00702">
    <property type="entry name" value="Hydrolase"/>
    <property type="match status" value="1"/>
</dbReference>
<reference evidence="1" key="1">
    <citation type="submission" date="2020-10" db="EMBL/GenBank/DDBJ databases">
        <authorList>
            <person name="Gilroy R."/>
        </authorList>
    </citation>
    <scope>NUCLEOTIDE SEQUENCE</scope>
    <source>
        <strain evidence="1">CHK187-14744</strain>
    </source>
</reference>
<dbReference type="Gene3D" id="3.40.50.1000">
    <property type="entry name" value="HAD superfamily/HAD-like"/>
    <property type="match status" value="1"/>
</dbReference>
<dbReference type="NCBIfam" id="TIGR02254">
    <property type="entry name" value="YjjG_YfnB"/>
    <property type="match status" value="1"/>
</dbReference>
<dbReference type="PANTHER" id="PTHR47478">
    <property type="match status" value="1"/>
</dbReference>
<dbReference type="Proteomes" id="UP000824164">
    <property type="component" value="Unassembled WGS sequence"/>
</dbReference>
<comment type="caution">
    <text evidence="1">The sequence shown here is derived from an EMBL/GenBank/DDBJ whole genome shotgun (WGS) entry which is preliminary data.</text>
</comment>
<organism evidence="1 2">
    <name type="scientific">Candidatus Onthocola gallistercoris</name>
    <dbReference type="NCBI Taxonomy" id="2840876"/>
    <lineage>
        <taxon>Bacteria</taxon>
        <taxon>Bacillati</taxon>
        <taxon>Bacillota</taxon>
        <taxon>Bacilli</taxon>
        <taxon>Candidatus Onthocola</taxon>
    </lineage>
</organism>
<dbReference type="SFLD" id="SFLDG01129">
    <property type="entry name" value="C1.5:_HAD__Beta-PGM__Phosphata"/>
    <property type="match status" value="1"/>
</dbReference>
<dbReference type="InterPro" id="IPR052550">
    <property type="entry name" value="Pyrimidine_5'-ntase_YjjG"/>
</dbReference>
<dbReference type="GO" id="GO:0008253">
    <property type="term" value="F:5'-nucleotidase activity"/>
    <property type="evidence" value="ECO:0007669"/>
    <property type="project" value="InterPro"/>
</dbReference>
<evidence type="ECO:0000313" key="1">
    <source>
        <dbReference type="EMBL" id="HIU02121.1"/>
    </source>
</evidence>
<name>A0A9D1KVE8_9FIRM</name>
<proteinExistence type="predicted"/>
<dbReference type="NCBIfam" id="TIGR01549">
    <property type="entry name" value="HAD-SF-IA-v1"/>
    <property type="match status" value="1"/>
</dbReference>
<dbReference type="SFLD" id="SFLDS00003">
    <property type="entry name" value="Haloacid_Dehalogenase"/>
    <property type="match status" value="1"/>
</dbReference>
<evidence type="ECO:0000313" key="2">
    <source>
        <dbReference type="Proteomes" id="UP000824164"/>
    </source>
</evidence>
<gene>
    <name evidence="1" type="ORF">IAB63_02575</name>
</gene>
<dbReference type="EMBL" id="DVLT01000017">
    <property type="protein sequence ID" value="HIU02121.1"/>
    <property type="molecule type" value="Genomic_DNA"/>
</dbReference>